<sequence length="341" mass="38283">MEIANLSSNWKKIQKTLQKGKCQAEDKAEKSLKRKHTAGAKPNGITKKVKVHATNGTLKVNRTKMGSYFSREQPGNGTTAAPSAQLQPHSSIDIAKVPFDDDNPTSALLKPLSEPFISNQGFYPAATSQKNRYVALDCEMVGIGPPPYSDSQLARVSITNYHGDVLYDSYVLPVLPVTDYRTHVSGIAEEHLQEGVARSFKMVQDDVKGLLNGRILVAHAVKNDLQALIINHPKQDIRDTSKYPPYREIAGGRSPALKRLADTFLGIKIQQGEHSSVVDARATMALYRREKDGFEREAVRHYGVRKEVKPDAAAEEEREERDEMRREKQRIRNKKKKKRKK</sequence>
<dbReference type="PANTHER" id="PTHR12801">
    <property type="entry name" value="RNA EXONUCLEASE REXO1 / RECO3 FAMILY MEMBER-RELATED"/>
    <property type="match status" value="1"/>
</dbReference>
<feature type="region of interest" description="Disordered" evidence="10">
    <location>
        <begin position="21"/>
        <end position="40"/>
    </location>
</feature>
<proteinExistence type="inferred from homology"/>
<evidence type="ECO:0000256" key="4">
    <source>
        <dbReference type="ARBA" id="ARBA00022552"/>
    </source>
</evidence>
<dbReference type="InterPro" id="IPR012337">
    <property type="entry name" value="RNaseH-like_sf"/>
</dbReference>
<dbReference type="CDD" id="cd06144">
    <property type="entry name" value="REX4_like"/>
    <property type="match status" value="1"/>
</dbReference>
<dbReference type="PANTHER" id="PTHR12801:SF45">
    <property type="entry name" value="RNA EXONUCLEASE 4"/>
    <property type="match status" value="1"/>
</dbReference>
<dbReference type="FunFam" id="3.30.420.10:FF:000007">
    <property type="entry name" value="Interferon-stimulated exonuclease gene 20"/>
    <property type="match status" value="1"/>
</dbReference>
<feature type="compositionally biased region" description="Basic and acidic residues" evidence="10">
    <location>
        <begin position="22"/>
        <end position="31"/>
    </location>
</feature>
<dbReference type="Pfam" id="PF00929">
    <property type="entry name" value="RNase_T"/>
    <property type="match status" value="1"/>
</dbReference>
<dbReference type="InterPro" id="IPR037431">
    <property type="entry name" value="REX4_DEDDh_dom"/>
</dbReference>
<dbReference type="RefSeq" id="XP_033595504.1">
    <property type="nucleotide sequence ID" value="XM_033739976.1"/>
</dbReference>
<organism evidence="12 13">
    <name type="scientific">Pseudovirgaria hyperparasitica</name>
    <dbReference type="NCBI Taxonomy" id="470096"/>
    <lineage>
        <taxon>Eukaryota</taxon>
        <taxon>Fungi</taxon>
        <taxon>Dikarya</taxon>
        <taxon>Ascomycota</taxon>
        <taxon>Pezizomycotina</taxon>
        <taxon>Dothideomycetes</taxon>
        <taxon>Dothideomycetes incertae sedis</taxon>
        <taxon>Acrospermales</taxon>
        <taxon>Acrospermaceae</taxon>
        <taxon>Pseudovirgaria</taxon>
    </lineage>
</organism>
<evidence type="ECO:0000256" key="2">
    <source>
        <dbReference type="ARBA" id="ARBA00010489"/>
    </source>
</evidence>
<evidence type="ECO:0000313" key="12">
    <source>
        <dbReference type="EMBL" id="KAF2753053.1"/>
    </source>
</evidence>
<evidence type="ECO:0000256" key="3">
    <source>
        <dbReference type="ARBA" id="ARBA00016937"/>
    </source>
</evidence>
<feature type="region of interest" description="Disordered" evidence="10">
    <location>
        <begin position="307"/>
        <end position="341"/>
    </location>
</feature>
<evidence type="ECO:0000313" key="13">
    <source>
        <dbReference type="Proteomes" id="UP000799437"/>
    </source>
</evidence>
<dbReference type="SUPFAM" id="SSF53098">
    <property type="entry name" value="Ribonuclease H-like"/>
    <property type="match status" value="1"/>
</dbReference>
<evidence type="ECO:0000256" key="1">
    <source>
        <dbReference type="ARBA" id="ARBA00004123"/>
    </source>
</evidence>
<accession>A0A6A6VS61</accession>
<dbReference type="Proteomes" id="UP000799437">
    <property type="component" value="Unassembled WGS sequence"/>
</dbReference>
<dbReference type="InterPro" id="IPR047021">
    <property type="entry name" value="REXO1/3/4-like"/>
</dbReference>
<gene>
    <name evidence="12" type="ORF">EJ05DRAFT_230962</name>
</gene>
<feature type="domain" description="Exonuclease" evidence="11">
    <location>
        <begin position="132"/>
        <end position="296"/>
    </location>
</feature>
<dbReference type="GO" id="GO:0008408">
    <property type="term" value="F:3'-5' exonuclease activity"/>
    <property type="evidence" value="ECO:0007669"/>
    <property type="project" value="InterPro"/>
</dbReference>
<evidence type="ECO:0000256" key="6">
    <source>
        <dbReference type="ARBA" id="ARBA00022801"/>
    </source>
</evidence>
<keyword evidence="5" id="KW-0540">Nuclease</keyword>
<keyword evidence="7" id="KW-0269">Exonuclease</keyword>
<reference evidence="12" key="1">
    <citation type="journal article" date="2020" name="Stud. Mycol.">
        <title>101 Dothideomycetes genomes: a test case for predicting lifestyles and emergence of pathogens.</title>
        <authorList>
            <person name="Haridas S."/>
            <person name="Albert R."/>
            <person name="Binder M."/>
            <person name="Bloem J."/>
            <person name="Labutti K."/>
            <person name="Salamov A."/>
            <person name="Andreopoulos B."/>
            <person name="Baker S."/>
            <person name="Barry K."/>
            <person name="Bills G."/>
            <person name="Bluhm B."/>
            <person name="Cannon C."/>
            <person name="Castanera R."/>
            <person name="Culley D."/>
            <person name="Daum C."/>
            <person name="Ezra D."/>
            <person name="Gonzalez J."/>
            <person name="Henrissat B."/>
            <person name="Kuo A."/>
            <person name="Liang C."/>
            <person name="Lipzen A."/>
            <person name="Lutzoni F."/>
            <person name="Magnuson J."/>
            <person name="Mondo S."/>
            <person name="Nolan M."/>
            <person name="Ohm R."/>
            <person name="Pangilinan J."/>
            <person name="Park H.-J."/>
            <person name="Ramirez L."/>
            <person name="Alfaro M."/>
            <person name="Sun H."/>
            <person name="Tritt A."/>
            <person name="Yoshinaga Y."/>
            <person name="Zwiers L.-H."/>
            <person name="Turgeon B."/>
            <person name="Goodwin S."/>
            <person name="Spatafora J."/>
            <person name="Crous P."/>
            <person name="Grigoriev I."/>
        </authorList>
    </citation>
    <scope>NUCLEOTIDE SEQUENCE</scope>
    <source>
        <strain evidence="12">CBS 121739</strain>
    </source>
</reference>
<keyword evidence="4" id="KW-0698">rRNA processing</keyword>
<name>A0A6A6VS61_9PEZI</name>
<feature type="region of interest" description="Disordered" evidence="10">
    <location>
        <begin position="68"/>
        <end position="88"/>
    </location>
</feature>
<comment type="subcellular location">
    <subcellularLocation>
        <location evidence="1">Nucleus</location>
    </subcellularLocation>
</comment>
<dbReference type="GO" id="GO:0006364">
    <property type="term" value="P:rRNA processing"/>
    <property type="evidence" value="ECO:0007669"/>
    <property type="project" value="UniProtKB-KW"/>
</dbReference>
<dbReference type="SMART" id="SM00479">
    <property type="entry name" value="EXOIII"/>
    <property type="match status" value="1"/>
</dbReference>
<dbReference type="OrthoDB" id="8191639at2759"/>
<evidence type="ECO:0000256" key="7">
    <source>
        <dbReference type="ARBA" id="ARBA00022839"/>
    </source>
</evidence>
<protein>
    <recommendedName>
        <fullName evidence="3">RNA exonuclease 4</fullName>
    </recommendedName>
</protein>
<dbReference type="GeneID" id="54481030"/>
<dbReference type="Gene3D" id="3.30.420.10">
    <property type="entry name" value="Ribonuclease H-like superfamily/Ribonuclease H"/>
    <property type="match status" value="1"/>
</dbReference>
<evidence type="ECO:0000256" key="8">
    <source>
        <dbReference type="ARBA" id="ARBA00023242"/>
    </source>
</evidence>
<evidence type="ECO:0000259" key="11">
    <source>
        <dbReference type="SMART" id="SM00479"/>
    </source>
</evidence>
<dbReference type="GO" id="GO:0000027">
    <property type="term" value="P:ribosomal large subunit assembly"/>
    <property type="evidence" value="ECO:0007669"/>
    <property type="project" value="TreeGrafter"/>
</dbReference>
<dbReference type="AlphaFoldDB" id="A0A6A6VS61"/>
<feature type="compositionally biased region" description="Polar residues" evidence="10">
    <location>
        <begin position="73"/>
        <end position="88"/>
    </location>
</feature>
<dbReference type="EMBL" id="ML996588">
    <property type="protein sequence ID" value="KAF2753053.1"/>
    <property type="molecule type" value="Genomic_DNA"/>
</dbReference>
<keyword evidence="6" id="KW-0378">Hydrolase</keyword>
<evidence type="ECO:0000256" key="5">
    <source>
        <dbReference type="ARBA" id="ARBA00022722"/>
    </source>
</evidence>
<keyword evidence="8" id="KW-0539">Nucleus</keyword>
<dbReference type="GO" id="GO:0005634">
    <property type="term" value="C:nucleus"/>
    <property type="evidence" value="ECO:0007669"/>
    <property type="project" value="UniProtKB-SubCell"/>
</dbReference>
<keyword evidence="13" id="KW-1185">Reference proteome</keyword>
<dbReference type="GO" id="GO:0003676">
    <property type="term" value="F:nucleic acid binding"/>
    <property type="evidence" value="ECO:0007669"/>
    <property type="project" value="InterPro"/>
</dbReference>
<comment type="function">
    <text evidence="9">Exoribonuclease involved in ribosome biosynthesis. Involved in the processing of ITS1, the internal transcribed spacer localized between the 18S and 5.8S rRNAs.</text>
</comment>
<dbReference type="InterPro" id="IPR036397">
    <property type="entry name" value="RNaseH_sf"/>
</dbReference>
<evidence type="ECO:0000256" key="10">
    <source>
        <dbReference type="SAM" id="MobiDB-lite"/>
    </source>
</evidence>
<dbReference type="InterPro" id="IPR013520">
    <property type="entry name" value="Ribonucl_H"/>
</dbReference>
<comment type="similarity">
    <text evidence="2">Belongs to the REXO4 family.</text>
</comment>
<evidence type="ECO:0000256" key="9">
    <source>
        <dbReference type="ARBA" id="ARBA00025599"/>
    </source>
</evidence>
<feature type="compositionally biased region" description="Basic residues" evidence="10">
    <location>
        <begin position="327"/>
        <end position="341"/>
    </location>
</feature>